<evidence type="ECO:0000313" key="10">
    <source>
        <dbReference type="Proteomes" id="UP000254958"/>
    </source>
</evidence>
<dbReference type="Proteomes" id="UP000254958">
    <property type="component" value="Unassembled WGS sequence"/>
</dbReference>
<dbReference type="AlphaFoldDB" id="A0A370FXF4"/>
<keyword evidence="1" id="KW-0645">Protease</keyword>
<dbReference type="InterPro" id="IPR000994">
    <property type="entry name" value="Pept_M24"/>
</dbReference>
<dbReference type="EMBL" id="JABEQI010000015">
    <property type="protein sequence ID" value="MBB2188099.1"/>
    <property type="molecule type" value="Genomic_DNA"/>
</dbReference>
<dbReference type="PROSITE" id="PS00491">
    <property type="entry name" value="PROLINE_PEPTIDASE"/>
    <property type="match status" value="1"/>
</dbReference>
<evidence type="ECO:0000256" key="4">
    <source>
        <dbReference type="ARBA" id="ARBA00023049"/>
    </source>
</evidence>
<dbReference type="Proteomes" id="UP000562982">
    <property type="component" value="Unassembled WGS sequence"/>
</dbReference>
<dbReference type="PANTHER" id="PTHR46112:SF3">
    <property type="entry name" value="AMINOPEPTIDASE YPDF"/>
    <property type="match status" value="1"/>
</dbReference>
<dbReference type="Pfam" id="PF00557">
    <property type="entry name" value="Peptidase_M24"/>
    <property type="match status" value="1"/>
</dbReference>
<dbReference type="SUPFAM" id="SSF53092">
    <property type="entry name" value="Creatinase/prolidase N-terminal domain"/>
    <property type="match status" value="1"/>
</dbReference>
<proteinExistence type="inferred from homology"/>
<evidence type="ECO:0000259" key="6">
    <source>
        <dbReference type="Pfam" id="PF00557"/>
    </source>
</evidence>
<keyword evidence="10" id="KW-1185">Reference proteome</keyword>
<feature type="domain" description="Creatinase N-terminal" evidence="7">
    <location>
        <begin position="35"/>
        <end position="165"/>
    </location>
</feature>
<evidence type="ECO:0000313" key="9">
    <source>
        <dbReference type="EMBL" id="RDI36118.1"/>
    </source>
</evidence>
<dbReference type="Gene3D" id="3.40.350.10">
    <property type="entry name" value="Creatinase/prolidase N-terminal domain"/>
    <property type="match status" value="1"/>
</dbReference>
<reference evidence="8 11" key="2">
    <citation type="submission" date="2020-04" db="EMBL/GenBank/DDBJ databases">
        <title>Description of novel Gluconacetobacter.</title>
        <authorList>
            <person name="Sombolestani A."/>
        </authorList>
    </citation>
    <scope>NUCLEOTIDE SEQUENCE [LARGE SCALE GENOMIC DNA]</scope>
    <source>
        <strain evidence="8 11">LMG 1382</strain>
    </source>
</reference>
<dbReference type="InterPro" id="IPR036005">
    <property type="entry name" value="Creatinase/aminopeptidase-like"/>
</dbReference>
<comment type="caution">
    <text evidence="9">The sequence shown here is derived from an EMBL/GenBank/DDBJ whole genome shotgun (WGS) entry which is preliminary data.</text>
</comment>
<evidence type="ECO:0000313" key="8">
    <source>
        <dbReference type="EMBL" id="MBB2188099.1"/>
    </source>
</evidence>
<dbReference type="EMBL" id="QQAW01000013">
    <property type="protein sequence ID" value="RDI36118.1"/>
    <property type="molecule type" value="Genomic_DNA"/>
</dbReference>
<dbReference type="Pfam" id="PF01321">
    <property type="entry name" value="Creatinase_N"/>
    <property type="match status" value="1"/>
</dbReference>
<dbReference type="PANTHER" id="PTHR46112">
    <property type="entry name" value="AMINOPEPTIDASE"/>
    <property type="match status" value="1"/>
</dbReference>
<evidence type="ECO:0000313" key="11">
    <source>
        <dbReference type="Proteomes" id="UP000562982"/>
    </source>
</evidence>
<evidence type="ECO:0000259" key="7">
    <source>
        <dbReference type="Pfam" id="PF01321"/>
    </source>
</evidence>
<sequence>MGRQIGFSTLAEQLASVQPLAQDRPGIPDGDYAVRLGKAVELCAARDIDALVIGAGSSLRYFSGVPWKASERPVLLVLRAGAEPVMLCPAFERGSLLDCLRIPCALALWEEHEDPCAALADLLHGRKRVALDPELPFRIAGAVAALVEGAAFESAAPVIDALRMVKSAAEIAVLRYAMTLTLQVHRHVAAAMRPGVRASEVRRFIDQAHRRMGADNGASFAAVQFGQATAFPHGIGGDQILRDDELVLVDCGCQIHGYHADITRTYVCGMPGSRQREIWDIERRAQQVVFDAVKPGVPCGALDDAVRGFLADSGLGPGYHLPGLPHRTGHGIGLDIHEAPYIMGGDRRPIEVGMCFSDEPMIVVPDIFGVRLEDHIHVSEAGPCWFSQPAVSITQPFDEK</sequence>
<dbReference type="GO" id="GO:0046872">
    <property type="term" value="F:metal ion binding"/>
    <property type="evidence" value="ECO:0007669"/>
    <property type="project" value="UniProtKB-KW"/>
</dbReference>
<reference evidence="9 10" key="1">
    <citation type="submission" date="2018-07" db="EMBL/GenBank/DDBJ databases">
        <title>Genomic Encyclopedia of Type Strains, Phase IV (KMG-IV): sequencing the most valuable type-strain genomes for metagenomic binning, comparative biology and taxonomic classification.</title>
        <authorList>
            <person name="Goeker M."/>
        </authorList>
    </citation>
    <scope>NUCLEOTIDE SEQUENCE [LARGE SCALE GENOMIC DNA]</scope>
    <source>
        <strain evidence="9 10">DSM 5603</strain>
    </source>
</reference>
<keyword evidence="9" id="KW-0031">Aminopeptidase</keyword>
<keyword evidence="3" id="KW-0378">Hydrolase</keyword>
<dbReference type="Gene3D" id="3.90.230.10">
    <property type="entry name" value="Creatinase/methionine aminopeptidase superfamily"/>
    <property type="match status" value="1"/>
</dbReference>
<organism evidence="9 10">
    <name type="scientific">Gluconacetobacter liquefaciens</name>
    <name type="common">Acetobacter liquefaciens</name>
    <dbReference type="NCBI Taxonomy" id="89584"/>
    <lineage>
        <taxon>Bacteria</taxon>
        <taxon>Pseudomonadati</taxon>
        <taxon>Pseudomonadota</taxon>
        <taxon>Alphaproteobacteria</taxon>
        <taxon>Acetobacterales</taxon>
        <taxon>Acetobacteraceae</taxon>
        <taxon>Gluconacetobacter</taxon>
    </lineage>
</organism>
<keyword evidence="4" id="KW-0482">Metalloprotease</keyword>
<dbReference type="GO" id="GO:0006508">
    <property type="term" value="P:proteolysis"/>
    <property type="evidence" value="ECO:0007669"/>
    <property type="project" value="UniProtKB-KW"/>
</dbReference>
<evidence type="ECO:0000256" key="1">
    <source>
        <dbReference type="ARBA" id="ARBA00022670"/>
    </source>
</evidence>
<gene>
    <name evidence="9" type="ORF">C7453_11370</name>
    <name evidence="8" type="ORF">HLH32_17310</name>
</gene>
<evidence type="ECO:0000256" key="3">
    <source>
        <dbReference type="ARBA" id="ARBA00022801"/>
    </source>
</evidence>
<dbReference type="InterPro" id="IPR001131">
    <property type="entry name" value="Peptidase_M24B_aminopep-P_CS"/>
</dbReference>
<evidence type="ECO:0000256" key="2">
    <source>
        <dbReference type="ARBA" id="ARBA00022723"/>
    </source>
</evidence>
<dbReference type="OrthoDB" id="9761809at2"/>
<accession>A0A370FXF4</accession>
<comment type="similarity">
    <text evidence="5">Belongs to the peptidase M24B family.</text>
</comment>
<dbReference type="InterPro" id="IPR050659">
    <property type="entry name" value="Peptidase_M24B"/>
</dbReference>
<dbReference type="GO" id="GO:0004177">
    <property type="term" value="F:aminopeptidase activity"/>
    <property type="evidence" value="ECO:0007669"/>
    <property type="project" value="UniProtKB-KW"/>
</dbReference>
<keyword evidence="2 5" id="KW-0479">Metal-binding</keyword>
<dbReference type="InterPro" id="IPR029149">
    <property type="entry name" value="Creatin/AminoP/Spt16_N"/>
</dbReference>
<dbReference type="GO" id="GO:0008237">
    <property type="term" value="F:metallopeptidase activity"/>
    <property type="evidence" value="ECO:0007669"/>
    <property type="project" value="UniProtKB-KW"/>
</dbReference>
<dbReference type="RefSeq" id="WP_114729121.1">
    <property type="nucleotide sequence ID" value="NZ_BJMI01000018.1"/>
</dbReference>
<dbReference type="SUPFAM" id="SSF55920">
    <property type="entry name" value="Creatinase/aminopeptidase"/>
    <property type="match status" value="1"/>
</dbReference>
<evidence type="ECO:0000256" key="5">
    <source>
        <dbReference type="RuleBase" id="RU000590"/>
    </source>
</evidence>
<name>A0A370FXF4_GLULI</name>
<dbReference type="InterPro" id="IPR000587">
    <property type="entry name" value="Creatinase_N"/>
</dbReference>
<protein>
    <submittedName>
        <fullName evidence="8">Aminopeptidase P family protein</fullName>
    </submittedName>
    <submittedName>
        <fullName evidence="9">Xaa-Pro aminopeptidase</fullName>
    </submittedName>
</protein>
<feature type="domain" description="Peptidase M24" evidence="6">
    <location>
        <begin position="174"/>
        <end position="380"/>
    </location>
</feature>